<dbReference type="Pfam" id="PF14322">
    <property type="entry name" value="SusD-like_3"/>
    <property type="match status" value="1"/>
</dbReference>
<evidence type="ECO:0000256" key="2">
    <source>
        <dbReference type="ARBA" id="ARBA00006275"/>
    </source>
</evidence>
<evidence type="ECO:0000256" key="3">
    <source>
        <dbReference type="ARBA" id="ARBA00022729"/>
    </source>
</evidence>
<feature type="domain" description="SusD-like N-terminal" evidence="8">
    <location>
        <begin position="48"/>
        <end position="219"/>
    </location>
</feature>
<sequence length="558" mass="62391">MNKILYFRLCVALVLMLSACDSYLDRQPLGGPSDENYFTNQDELILAVNGIYAANNYAPLDNMPVNICIDNGTDIGWDRNNSSLQSLGKGNHDSNNGFAISVWTNAYITIARCNNILDNAGRVKDKTNAAIFARSIAEARFMRAFTYQYLIDYFGGVPLVTHLLDLAGSQVPKSSKEEVLDFILSELDAAAPDLPLSYSGSDVGRATRGAAFAVKARAALYGGKWDIAAEAAKTVMNLNVYNLHNDFKALFSYAGENSREIIFALQFLKASKTKTHSTPNNLLSRNALGFSNKVPSQSLVDSYACTDGLDIDKSPLYDPAHPFQNRDPRLGYTIAVPGSTFFNFQFETHRDSVKCWNYNNTPATRIDNQDALNAFATFTGYCWKKYVDLQDKDDRANSELNVTQVRYAEVLLVYAEAMIEANKIDATVYDAINQVRQRPGVNMPAITAGKTQSEMRSLVRKERLYELAMEGFRLSDIRRWKIAEQVMNGSFYGRIQRGLLASAPAIDNNGTPNYSNVPNKDQLRVIEVRKFNPDRDYLWPIPNIEIVTNSNLVQNPNY</sequence>
<dbReference type="InterPro" id="IPR012944">
    <property type="entry name" value="SusD_RagB_dom"/>
</dbReference>
<evidence type="ECO:0000256" key="5">
    <source>
        <dbReference type="ARBA" id="ARBA00023237"/>
    </source>
</evidence>
<keyword evidence="5" id="KW-0998">Cell outer membrane</keyword>
<dbReference type="Gene3D" id="1.25.40.390">
    <property type="match status" value="1"/>
</dbReference>
<accession>A0A4Q0MAR3</accession>
<dbReference type="GO" id="GO:0009279">
    <property type="term" value="C:cell outer membrane"/>
    <property type="evidence" value="ECO:0007669"/>
    <property type="project" value="UniProtKB-SubCell"/>
</dbReference>
<evidence type="ECO:0000256" key="1">
    <source>
        <dbReference type="ARBA" id="ARBA00004442"/>
    </source>
</evidence>
<dbReference type="SUPFAM" id="SSF48452">
    <property type="entry name" value="TPR-like"/>
    <property type="match status" value="1"/>
</dbReference>
<evidence type="ECO:0000259" key="7">
    <source>
        <dbReference type="Pfam" id="PF07980"/>
    </source>
</evidence>
<feature type="chain" id="PRO_5020465494" evidence="6">
    <location>
        <begin position="25"/>
        <end position="558"/>
    </location>
</feature>
<comment type="subcellular location">
    <subcellularLocation>
        <location evidence="1">Cell outer membrane</location>
    </subcellularLocation>
</comment>
<dbReference type="Pfam" id="PF07980">
    <property type="entry name" value="SusD_RagB"/>
    <property type="match status" value="1"/>
</dbReference>
<reference evidence="9 10" key="1">
    <citation type="submission" date="2018-12" db="EMBL/GenBank/DDBJ databases">
        <title>The Draft Genome Sequence of the Soil Bacterium Pedobacter tournemirensis R1.</title>
        <authorList>
            <person name="He J."/>
        </authorList>
    </citation>
    <scope>NUCLEOTIDE SEQUENCE [LARGE SCALE GENOMIC DNA]</scope>
    <source>
        <strain evidence="9 10">R1</strain>
    </source>
</reference>
<dbReference type="RefSeq" id="WP_128769248.1">
    <property type="nucleotide sequence ID" value="NZ_RXOC01000005.1"/>
</dbReference>
<dbReference type="AlphaFoldDB" id="A0A4Q0MAR3"/>
<evidence type="ECO:0000313" key="10">
    <source>
        <dbReference type="Proteomes" id="UP000290848"/>
    </source>
</evidence>
<dbReference type="InterPro" id="IPR033985">
    <property type="entry name" value="SusD-like_N"/>
</dbReference>
<proteinExistence type="inferred from homology"/>
<comment type="similarity">
    <text evidence="2">Belongs to the SusD family.</text>
</comment>
<keyword evidence="4" id="KW-0472">Membrane</keyword>
<evidence type="ECO:0000259" key="8">
    <source>
        <dbReference type="Pfam" id="PF14322"/>
    </source>
</evidence>
<dbReference type="PROSITE" id="PS51257">
    <property type="entry name" value="PROKAR_LIPOPROTEIN"/>
    <property type="match status" value="1"/>
</dbReference>
<dbReference type="InterPro" id="IPR011990">
    <property type="entry name" value="TPR-like_helical_dom_sf"/>
</dbReference>
<dbReference type="Proteomes" id="UP000290848">
    <property type="component" value="Unassembled WGS sequence"/>
</dbReference>
<feature type="domain" description="RagB/SusD" evidence="7">
    <location>
        <begin position="260"/>
        <end position="558"/>
    </location>
</feature>
<name>A0A4Q0MAR3_9SPHI</name>
<evidence type="ECO:0000256" key="4">
    <source>
        <dbReference type="ARBA" id="ARBA00023136"/>
    </source>
</evidence>
<keyword evidence="3 6" id="KW-0732">Signal</keyword>
<evidence type="ECO:0000313" key="9">
    <source>
        <dbReference type="EMBL" id="RXF70175.1"/>
    </source>
</evidence>
<evidence type="ECO:0000256" key="6">
    <source>
        <dbReference type="SAM" id="SignalP"/>
    </source>
</evidence>
<feature type="signal peptide" evidence="6">
    <location>
        <begin position="1"/>
        <end position="24"/>
    </location>
</feature>
<gene>
    <name evidence="9" type="ORF">EKH83_09880</name>
</gene>
<protein>
    <submittedName>
        <fullName evidence="9">RagB/SusD family nutrient uptake outer membrane protein</fullName>
    </submittedName>
</protein>
<comment type="caution">
    <text evidence="9">The sequence shown here is derived from an EMBL/GenBank/DDBJ whole genome shotgun (WGS) entry which is preliminary data.</text>
</comment>
<dbReference type="EMBL" id="RXOC01000005">
    <property type="protein sequence ID" value="RXF70175.1"/>
    <property type="molecule type" value="Genomic_DNA"/>
</dbReference>
<organism evidence="9 10">
    <name type="scientific">Arcticibacter tournemirensis</name>
    <dbReference type="NCBI Taxonomy" id="699437"/>
    <lineage>
        <taxon>Bacteria</taxon>
        <taxon>Pseudomonadati</taxon>
        <taxon>Bacteroidota</taxon>
        <taxon>Sphingobacteriia</taxon>
        <taxon>Sphingobacteriales</taxon>
        <taxon>Sphingobacteriaceae</taxon>
        <taxon>Arcticibacter</taxon>
    </lineage>
</organism>